<sequence>MRLRTILLLVVALAALLTAPHWVKNTTATEARALHEAAHDTSAYTLPPAKLKQAEGLFRVRTVLYFAGSVWSILQLLLLLALGVPPRLRDLAASATKNRLAQCFLFTLLLFGVIALLDAPLYIYGHHLGLTYGLSVQHWPSWLWDQVKSFLLMWIVGGMLVMVLFWVIRRSPQRWWLWFWVPAMAAVLFGVFLSPVLVDPLFNKFEPLQQSNPALVAQLEKVVARSGISLPPDRMFYMRASSKVTDLNAYVTGFGPSKRLVLWDTTIAQSTPDELSSVFGHELGHYALHHIALGLVFTGLLLLVAFFVGQKLTEWALRRYGSRWRIASQNDWAFLAVLLLALNTLSFFSAPIENAFSRSIEHAADVYGQEAIHGIVADPQKVTQQAFQRLGEASLEDPTAHPFVEFWTGSHPSIESRAAFAAAYNPWATGEHPKYFSP</sequence>
<evidence type="ECO:0000259" key="12">
    <source>
        <dbReference type="Pfam" id="PF16491"/>
    </source>
</evidence>
<dbReference type="Pfam" id="PF16491">
    <property type="entry name" value="Peptidase_M48_N"/>
    <property type="match status" value="1"/>
</dbReference>
<dbReference type="CDD" id="cd07343">
    <property type="entry name" value="M48A_Zmpste24p_like"/>
    <property type="match status" value="1"/>
</dbReference>
<feature type="transmembrane region" description="Helical" evidence="9">
    <location>
        <begin position="287"/>
        <end position="309"/>
    </location>
</feature>
<dbReference type="PANTHER" id="PTHR10120">
    <property type="entry name" value="CAAX PRENYL PROTEASE 1"/>
    <property type="match status" value="1"/>
</dbReference>
<dbReference type="Gene3D" id="3.30.2010.10">
    <property type="entry name" value="Metalloproteases ('zincins'), catalytic domain"/>
    <property type="match status" value="1"/>
</dbReference>
<keyword evidence="4 7" id="KW-0862">Zinc</keyword>
<protein>
    <submittedName>
        <fullName evidence="13">Metalloprotease YhfN</fullName>
    </submittedName>
</protein>
<evidence type="ECO:0000256" key="5">
    <source>
        <dbReference type="ARBA" id="ARBA00023049"/>
    </source>
</evidence>
<keyword evidence="2 7" id="KW-0479">Metal-binding</keyword>
<feature type="domain" description="Peptidase M48" evidence="11">
    <location>
        <begin position="210"/>
        <end position="421"/>
    </location>
</feature>
<keyword evidence="9" id="KW-0812">Transmembrane</keyword>
<dbReference type="GO" id="GO:0004222">
    <property type="term" value="F:metalloendopeptidase activity"/>
    <property type="evidence" value="ECO:0007669"/>
    <property type="project" value="InterPro"/>
</dbReference>
<accession>A0A917GZX5</accession>
<evidence type="ECO:0000256" key="4">
    <source>
        <dbReference type="ARBA" id="ARBA00022833"/>
    </source>
</evidence>
<reference evidence="13" key="1">
    <citation type="journal article" date="2014" name="Int. J. Syst. Evol. Microbiol.">
        <title>Complete genome sequence of Corynebacterium casei LMG S-19264T (=DSM 44701T), isolated from a smear-ripened cheese.</title>
        <authorList>
            <consortium name="US DOE Joint Genome Institute (JGI-PGF)"/>
            <person name="Walter F."/>
            <person name="Albersmeier A."/>
            <person name="Kalinowski J."/>
            <person name="Ruckert C."/>
        </authorList>
    </citation>
    <scope>NUCLEOTIDE SEQUENCE</scope>
    <source>
        <strain evidence="13">CGMCC 1.12997</strain>
    </source>
</reference>
<keyword evidence="9" id="KW-0472">Membrane</keyword>
<dbReference type="InterPro" id="IPR027057">
    <property type="entry name" value="CAXX_Prtase_1"/>
</dbReference>
<dbReference type="InterPro" id="IPR001915">
    <property type="entry name" value="Peptidase_M48"/>
</dbReference>
<keyword evidence="10" id="KW-0732">Signal</keyword>
<dbReference type="EMBL" id="BMGT01000001">
    <property type="protein sequence ID" value="GGG63450.1"/>
    <property type="molecule type" value="Genomic_DNA"/>
</dbReference>
<comment type="cofactor">
    <cofactor evidence="7 8">
        <name>Zn(2+)</name>
        <dbReference type="ChEBI" id="CHEBI:29105"/>
    </cofactor>
    <text evidence="7 8">Binds 1 zinc ion per subunit.</text>
</comment>
<dbReference type="AlphaFoldDB" id="A0A917GZX5"/>
<keyword evidence="1 8" id="KW-0645">Protease</keyword>
<evidence type="ECO:0000256" key="9">
    <source>
        <dbReference type="SAM" id="Phobius"/>
    </source>
</evidence>
<evidence type="ECO:0000256" key="7">
    <source>
        <dbReference type="PIRSR" id="PIRSR627057-2"/>
    </source>
</evidence>
<feature type="signal peptide" evidence="10">
    <location>
        <begin position="1"/>
        <end position="23"/>
    </location>
</feature>
<feature type="active site" description="Proton donor" evidence="6">
    <location>
        <position position="365"/>
    </location>
</feature>
<feature type="transmembrane region" description="Helical" evidence="9">
    <location>
        <begin position="63"/>
        <end position="82"/>
    </location>
</feature>
<comment type="caution">
    <text evidence="13">The sequence shown here is derived from an EMBL/GenBank/DDBJ whole genome shotgun (WGS) entry which is preliminary data.</text>
</comment>
<feature type="domain" description="CAAX prenyl protease 1 N-terminal" evidence="12">
    <location>
        <begin position="50"/>
        <end position="204"/>
    </location>
</feature>
<dbReference type="GO" id="GO:0046872">
    <property type="term" value="F:metal ion binding"/>
    <property type="evidence" value="ECO:0007669"/>
    <property type="project" value="UniProtKB-KW"/>
</dbReference>
<evidence type="ECO:0000256" key="8">
    <source>
        <dbReference type="RuleBase" id="RU003983"/>
    </source>
</evidence>
<evidence type="ECO:0000256" key="10">
    <source>
        <dbReference type="SAM" id="SignalP"/>
    </source>
</evidence>
<dbReference type="Pfam" id="PF01435">
    <property type="entry name" value="Peptidase_M48"/>
    <property type="match status" value="1"/>
</dbReference>
<gene>
    <name evidence="13" type="primary">yhfN</name>
    <name evidence="13" type="ORF">GCM10011585_01210</name>
</gene>
<dbReference type="RefSeq" id="WP_188552241.1">
    <property type="nucleotide sequence ID" value="NZ_BMGT01000001.1"/>
</dbReference>
<evidence type="ECO:0000256" key="2">
    <source>
        <dbReference type="ARBA" id="ARBA00022723"/>
    </source>
</evidence>
<reference evidence="13" key="2">
    <citation type="submission" date="2020-09" db="EMBL/GenBank/DDBJ databases">
        <authorList>
            <person name="Sun Q."/>
            <person name="Zhou Y."/>
        </authorList>
    </citation>
    <scope>NUCLEOTIDE SEQUENCE</scope>
    <source>
        <strain evidence="13">CGMCC 1.12997</strain>
    </source>
</reference>
<dbReference type="Proteomes" id="UP000647241">
    <property type="component" value="Unassembled WGS sequence"/>
</dbReference>
<feature type="transmembrane region" description="Helical" evidence="9">
    <location>
        <begin position="175"/>
        <end position="198"/>
    </location>
</feature>
<feature type="binding site" evidence="7">
    <location>
        <position position="285"/>
    </location>
    <ligand>
        <name>Zn(2+)</name>
        <dbReference type="ChEBI" id="CHEBI:29105"/>
        <note>catalytic</note>
    </ligand>
</feature>
<feature type="binding site" evidence="7">
    <location>
        <position position="281"/>
    </location>
    <ligand>
        <name>Zn(2+)</name>
        <dbReference type="ChEBI" id="CHEBI:29105"/>
        <note>catalytic</note>
    </ligand>
</feature>
<evidence type="ECO:0000256" key="6">
    <source>
        <dbReference type="PIRSR" id="PIRSR627057-1"/>
    </source>
</evidence>
<feature type="binding site" evidence="7">
    <location>
        <position position="361"/>
    </location>
    <ligand>
        <name>Zn(2+)</name>
        <dbReference type="ChEBI" id="CHEBI:29105"/>
        <note>catalytic</note>
    </ligand>
</feature>
<name>A0A917GZX5_9BACT</name>
<feature type="transmembrane region" description="Helical" evidence="9">
    <location>
        <begin position="330"/>
        <end position="350"/>
    </location>
</feature>
<feature type="transmembrane region" description="Helical" evidence="9">
    <location>
        <begin position="149"/>
        <end position="168"/>
    </location>
</feature>
<evidence type="ECO:0000313" key="13">
    <source>
        <dbReference type="EMBL" id="GGG63450.1"/>
    </source>
</evidence>
<evidence type="ECO:0000259" key="11">
    <source>
        <dbReference type="Pfam" id="PF01435"/>
    </source>
</evidence>
<proteinExistence type="inferred from homology"/>
<comment type="similarity">
    <text evidence="8">Belongs to the peptidase M48 family.</text>
</comment>
<dbReference type="GO" id="GO:0071586">
    <property type="term" value="P:CAAX-box protein processing"/>
    <property type="evidence" value="ECO:0007669"/>
    <property type="project" value="InterPro"/>
</dbReference>
<feature type="active site" evidence="6">
    <location>
        <position position="282"/>
    </location>
</feature>
<keyword evidence="5 8" id="KW-0482">Metalloprotease</keyword>
<dbReference type="InterPro" id="IPR032456">
    <property type="entry name" value="Peptidase_M48_N"/>
</dbReference>
<keyword evidence="9" id="KW-1133">Transmembrane helix</keyword>
<organism evidence="13 14">
    <name type="scientific">Edaphobacter dinghuensis</name>
    <dbReference type="NCBI Taxonomy" id="1560005"/>
    <lineage>
        <taxon>Bacteria</taxon>
        <taxon>Pseudomonadati</taxon>
        <taxon>Acidobacteriota</taxon>
        <taxon>Terriglobia</taxon>
        <taxon>Terriglobales</taxon>
        <taxon>Acidobacteriaceae</taxon>
        <taxon>Edaphobacter</taxon>
    </lineage>
</organism>
<evidence type="ECO:0000313" key="14">
    <source>
        <dbReference type="Proteomes" id="UP000647241"/>
    </source>
</evidence>
<feature type="chain" id="PRO_5036949584" evidence="10">
    <location>
        <begin position="24"/>
        <end position="438"/>
    </location>
</feature>
<feature type="transmembrane region" description="Helical" evidence="9">
    <location>
        <begin position="103"/>
        <end position="124"/>
    </location>
</feature>
<keyword evidence="3 8" id="KW-0378">Hydrolase</keyword>
<evidence type="ECO:0000256" key="3">
    <source>
        <dbReference type="ARBA" id="ARBA00022801"/>
    </source>
</evidence>
<evidence type="ECO:0000256" key="1">
    <source>
        <dbReference type="ARBA" id="ARBA00022670"/>
    </source>
</evidence>
<keyword evidence="14" id="KW-1185">Reference proteome</keyword>